<dbReference type="SUPFAM" id="SSF53098">
    <property type="entry name" value="Ribonuclease H-like"/>
    <property type="match status" value="1"/>
</dbReference>
<organism evidence="2 3">
    <name type="scientific">Castilleja foliolosa</name>
    <dbReference type="NCBI Taxonomy" id="1961234"/>
    <lineage>
        <taxon>Eukaryota</taxon>
        <taxon>Viridiplantae</taxon>
        <taxon>Streptophyta</taxon>
        <taxon>Embryophyta</taxon>
        <taxon>Tracheophyta</taxon>
        <taxon>Spermatophyta</taxon>
        <taxon>Magnoliopsida</taxon>
        <taxon>eudicotyledons</taxon>
        <taxon>Gunneridae</taxon>
        <taxon>Pentapetalae</taxon>
        <taxon>asterids</taxon>
        <taxon>lamiids</taxon>
        <taxon>Lamiales</taxon>
        <taxon>Orobanchaceae</taxon>
        <taxon>Pedicularideae</taxon>
        <taxon>Castillejinae</taxon>
        <taxon>Castilleja</taxon>
    </lineage>
</organism>
<comment type="caution">
    <text evidence="2">The sequence shown here is derived from an EMBL/GenBank/DDBJ whole genome shotgun (WGS) entry which is preliminary data.</text>
</comment>
<dbReference type="EMBL" id="JAVIJP010000107">
    <property type="protein sequence ID" value="KAL3614030.1"/>
    <property type="molecule type" value="Genomic_DNA"/>
</dbReference>
<evidence type="ECO:0000313" key="2">
    <source>
        <dbReference type="EMBL" id="KAL3614030.1"/>
    </source>
</evidence>
<dbReference type="CDD" id="cd06222">
    <property type="entry name" value="RNase_H_like"/>
    <property type="match status" value="1"/>
</dbReference>
<dbReference type="InterPro" id="IPR012337">
    <property type="entry name" value="RNaseH-like_sf"/>
</dbReference>
<name>A0ABD3B9J2_9LAMI</name>
<reference evidence="3" key="1">
    <citation type="journal article" date="2024" name="IScience">
        <title>Strigolactones Initiate the Formation of Haustorium-like Structures in Castilleja.</title>
        <authorList>
            <person name="Buerger M."/>
            <person name="Peterson D."/>
            <person name="Chory J."/>
        </authorList>
    </citation>
    <scope>NUCLEOTIDE SEQUENCE [LARGE SCALE GENOMIC DNA]</scope>
</reference>
<feature type="domain" description="RNase H type-1" evidence="1">
    <location>
        <begin position="126"/>
        <end position="245"/>
    </location>
</feature>
<dbReference type="PANTHER" id="PTHR47723:SF19">
    <property type="entry name" value="POLYNUCLEOTIDYL TRANSFERASE, RIBONUCLEASE H-LIKE SUPERFAMILY PROTEIN"/>
    <property type="match status" value="1"/>
</dbReference>
<dbReference type="Gene3D" id="3.30.420.10">
    <property type="entry name" value="Ribonuclease H-like superfamily/Ribonuclease H"/>
    <property type="match status" value="1"/>
</dbReference>
<protein>
    <recommendedName>
        <fullName evidence="1">RNase H type-1 domain-containing protein</fullName>
    </recommendedName>
</protein>
<evidence type="ECO:0000259" key="1">
    <source>
        <dbReference type="Pfam" id="PF13456"/>
    </source>
</evidence>
<dbReference type="PANTHER" id="PTHR47723">
    <property type="entry name" value="OS05G0353850 PROTEIN"/>
    <property type="match status" value="1"/>
</dbReference>
<dbReference type="InterPro" id="IPR053151">
    <property type="entry name" value="RNase_H-like"/>
</dbReference>
<dbReference type="InterPro" id="IPR002156">
    <property type="entry name" value="RNaseH_domain"/>
</dbReference>
<dbReference type="InterPro" id="IPR036397">
    <property type="entry name" value="RNaseH_sf"/>
</dbReference>
<dbReference type="Pfam" id="PF13456">
    <property type="entry name" value="RVT_3"/>
    <property type="match status" value="1"/>
</dbReference>
<accession>A0ABD3B9J2</accession>
<dbReference type="AlphaFoldDB" id="A0ABD3B9J2"/>
<dbReference type="InterPro" id="IPR044730">
    <property type="entry name" value="RNase_H-like_dom_plant"/>
</dbReference>
<sequence>MFDHLFLHCPFVIQVWSKSFWHFNANLSNLSVISWFNMLFDPGNSLFSKTNTRAEFIVFTAILYNNIWFSKNLIAHGSAGPTVQEMVDKVSKQAHDHWKSFAQVCVISSNPQKHWTPPPTDWIKANVDASFVNGKAQTGIILRDCNGSVFEAASYSHDCIDPTAAETLAIFDACKLIASLKIKKAILESDCLVAITMITSDSLNAFWTVSPILEKIFKVWHCWPDWKFNFAPRMANRAAHSLAQWGLFCNIEGSFPLNSLPAYVFCDPGYPLLIAR</sequence>
<evidence type="ECO:0000313" key="3">
    <source>
        <dbReference type="Proteomes" id="UP001632038"/>
    </source>
</evidence>
<dbReference type="Proteomes" id="UP001632038">
    <property type="component" value="Unassembled WGS sequence"/>
</dbReference>
<gene>
    <name evidence="2" type="ORF">CASFOL_042104</name>
</gene>
<keyword evidence="3" id="KW-1185">Reference proteome</keyword>
<proteinExistence type="predicted"/>